<name>A0A2T7UMC9_9RHOB</name>
<dbReference type="Proteomes" id="UP000244810">
    <property type="component" value="Unassembled WGS sequence"/>
</dbReference>
<dbReference type="OrthoDB" id="7874425at2"/>
<reference evidence="1 2" key="1">
    <citation type="journal article" date="2011" name="Syst. Appl. Microbiol.">
        <title>Defluviimonas denitrificans gen. nov., sp. nov., and Pararhodobacter aggregans gen. nov., sp. nov., non-phototrophic Rhodobacteraceae from the biofilter of a marine aquaculture.</title>
        <authorList>
            <person name="Foesel B.U."/>
            <person name="Drake H.L."/>
            <person name="Schramm A."/>
        </authorList>
    </citation>
    <scope>NUCLEOTIDE SEQUENCE [LARGE SCALE GENOMIC DNA]</scope>
    <source>
        <strain evidence="1 2">D1-19</strain>
    </source>
</reference>
<protein>
    <submittedName>
        <fullName evidence="1">Uncharacterized protein</fullName>
    </submittedName>
</protein>
<proteinExistence type="predicted"/>
<dbReference type="EMBL" id="QDDR01000011">
    <property type="protein sequence ID" value="PVE45860.1"/>
    <property type="molecule type" value="Genomic_DNA"/>
</dbReference>
<sequence>METNHLITLAAILAAHKGRSETTVAGWCGVHKRLFARLSEGKGCRVDTYNTALRSFSELWPADLEWPRDIPRPPKSKKEKAA</sequence>
<accession>A0A2T7UMC9</accession>
<evidence type="ECO:0000313" key="2">
    <source>
        <dbReference type="Proteomes" id="UP000244810"/>
    </source>
</evidence>
<keyword evidence="2" id="KW-1185">Reference proteome</keyword>
<dbReference type="RefSeq" id="WP_107754842.1">
    <property type="nucleotide sequence ID" value="NZ_QBKF01000017.1"/>
</dbReference>
<comment type="caution">
    <text evidence="1">The sequence shown here is derived from an EMBL/GenBank/DDBJ whole genome shotgun (WGS) entry which is preliminary data.</text>
</comment>
<dbReference type="AlphaFoldDB" id="A0A2T7UMC9"/>
<organism evidence="1 2">
    <name type="scientific">Pararhodobacter aggregans</name>
    <dbReference type="NCBI Taxonomy" id="404875"/>
    <lineage>
        <taxon>Bacteria</taxon>
        <taxon>Pseudomonadati</taxon>
        <taxon>Pseudomonadota</taxon>
        <taxon>Alphaproteobacteria</taxon>
        <taxon>Rhodobacterales</taxon>
        <taxon>Paracoccaceae</taxon>
        <taxon>Pararhodobacter</taxon>
    </lineage>
</organism>
<gene>
    <name evidence="1" type="ORF">DDE23_18750</name>
</gene>
<evidence type="ECO:0000313" key="1">
    <source>
        <dbReference type="EMBL" id="PVE45860.1"/>
    </source>
</evidence>